<dbReference type="CDD" id="cd14744">
    <property type="entry name" value="PAAR_CT_2"/>
    <property type="match status" value="1"/>
</dbReference>
<dbReference type="Proteomes" id="UP000295598">
    <property type="component" value="Unassembled WGS sequence"/>
</dbReference>
<organism evidence="2 3">
    <name type="scientific">Photorhabdus khanii subsp. guanajuatensis</name>
    <dbReference type="NCBI Taxonomy" id="2100166"/>
    <lineage>
        <taxon>Bacteria</taxon>
        <taxon>Pseudomonadati</taxon>
        <taxon>Pseudomonadota</taxon>
        <taxon>Gammaproteobacteria</taxon>
        <taxon>Enterobacterales</taxon>
        <taxon>Morganellaceae</taxon>
        <taxon>Photorhabdus</taxon>
    </lineage>
</organism>
<protein>
    <recommendedName>
        <fullName evidence="1">Tox-REase-5 domain-containing protein</fullName>
    </recommendedName>
</protein>
<feature type="domain" description="Tox-REase-5" evidence="1">
    <location>
        <begin position="70"/>
        <end position="171"/>
    </location>
</feature>
<dbReference type="AlphaFoldDB" id="A0A4R4IW01"/>
<dbReference type="EMBL" id="PUJY01000073">
    <property type="protein sequence ID" value="TDB45073.1"/>
    <property type="molecule type" value="Genomic_DNA"/>
</dbReference>
<dbReference type="Pfam" id="PF05488">
    <property type="entry name" value="PAAR_motif"/>
    <property type="match status" value="1"/>
</dbReference>
<evidence type="ECO:0000313" key="3">
    <source>
        <dbReference type="Proteomes" id="UP000295598"/>
    </source>
</evidence>
<reference evidence="2 3" key="1">
    <citation type="journal article" date="2019" name="Int. J. Syst. Evol. Microbiol.">
        <title>Photorhabdus khanii subsp. guanajuatensis subsp. nov., isolated from Heterorhabditis atacamensis, and Photorhabdus luminescens subsp. mexicana subsp. nov., isolated from Heterorhabditis mexicana entomopathogenic nematodes.</title>
        <authorList>
            <person name="Machado R.A.R."/>
            <person name="Bruno P."/>
            <person name="Arce C.C.M."/>
            <person name="Liechti N."/>
            <person name="Kohler A."/>
            <person name="Bernal J."/>
            <person name="Bruggmann R."/>
            <person name="Turlings T.C.J."/>
        </authorList>
    </citation>
    <scope>NUCLEOTIDE SEQUENCE [LARGE SCALE GENOMIC DNA]</scope>
    <source>
        <strain evidence="2 3">MEX20-17</strain>
    </source>
</reference>
<evidence type="ECO:0000259" key="1">
    <source>
        <dbReference type="Pfam" id="PF15648"/>
    </source>
</evidence>
<name>A0A4R4IW01_9GAMM</name>
<dbReference type="RefSeq" id="WP_132356244.1">
    <property type="nucleotide sequence ID" value="NZ_CAWOJO010000073.1"/>
</dbReference>
<sequence length="196" mass="22516">MTARSMIRLNDLTDHGGKVITSIDNCVYQGVPVATKGDLVNCPKYKCEKCPAIGNVTMVWEKTTSYSEITIAYQTKIAGTIYNPELNIIETWLCMDTNFDGWKPAQCLFLEAKANYDQFFKNGEPNGFYRKIKLGKKKLSGHDNMLKQARKQNEVYIALNNIPKSHWHFLQFVSYSYFTETFAPYLNIKTFNTMMS</sequence>
<dbReference type="InterPro" id="IPR008727">
    <property type="entry name" value="PAAR_motif"/>
</dbReference>
<accession>A0A4R4IW01</accession>
<dbReference type="Pfam" id="PF15648">
    <property type="entry name" value="Tox-REase-5"/>
    <property type="match status" value="1"/>
</dbReference>
<gene>
    <name evidence="2" type="ORF">C5467_22560</name>
</gene>
<proteinExistence type="predicted"/>
<comment type="caution">
    <text evidence="2">The sequence shown here is derived from an EMBL/GenBank/DDBJ whole genome shotgun (WGS) entry which is preliminary data.</text>
</comment>
<dbReference type="InterPro" id="IPR028904">
    <property type="entry name" value="Tox-REase-5_dom"/>
</dbReference>
<evidence type="ECO:0000313" key="2">
    <source>
        <dbReference type="EMBL" id="TDB45073.1"/>
    </source>
</evidence>